<keyword evidence="2" id="KW-1185">Reference proteome</keyword>
<sequence length="313" mass="35105">MLDITKSMWGLAGKPFDVFDKVKEELYKGIGDIKDPNTIVTIIPFQATYTYDILHSWTFKAGDQAAFGNMKKVIDSYTIKSVPGGYTDIYSALEKAKKQIDPDRTNYLFLLTDGEQSAVPSSQNRNYQVAFDNNALLKSLGNWCQFSQGKDVHLFYTMLTAAAVDQKIINIIKSQCNAYVTQGTNINIAFVQPAMNRLKINLHDNPDQIEIPFDANNWAYIKKGTVINASLSDNTLFELSGNSAELKNNKIILKLKRKGGVSFANLIKNNPINNILELKLSSPTEVIILKPIIQLQVSNKKERVLNLNFSKND</sequence>
<evidence type="ECO:0000313" key="2">
    <source>
        <dbReference type="Proteomes" id="UP000594195"/>
    </source>
</evidence>
<dbReference type="AlphaFoldDB" id="A0A7M2Y8Y9"/>
<protein>
    <submittedName>
        <fullName evidence="1">VWA domain-containing protein</fullName>
    </submittedName>
</protein>
<organism evidence="1 2">
    <name type="scientific">Kaistella flava</name>
    <name type="common">ex Peng et al. 2021</name>
    <dbReference type="NCBI Taxonomy" id="2038776"/>
    <lineage>
        <taxon>Bacteria</taxon>
        <taxon>Pseudomonadati</taxon>
        <taxon>Bacteroidota</taxon>
        <taxon>Flavobacteriia</taxon>
        <taxon>Flavobacteriales</taxon>
        <taxon>Weeksellaceae</taxon>
        <taxon>Chryseobacterium group</taxon>
        <taxon>Kaistella</taxon>
    </lineage>
</organism>
<accession>A0A7M2Y8Y9</accession>
<dbReference type="KEGG" id="kfa:Q73A0000_05180"/>
<proteinExistence type="predicted"/>
<name>A0A7M2Y8Y9_9FLAO</name>
<dbReference type="RefSeq" id="WP_193813019.1">
    <property type="nucleotide sequence ID" value="NZ_CP040442.1"/>
</dbReference>
<dbReference type="SUPFAM" id="SSF53300">
    <property type="entry name" value="vWA-like"/>
    <property type="match status" value="1"/>
</dbReference>
<dbReference type="InterPro" id="IPR036465">
    <property type="entry name" value="vWFA_dom_sf"/>
</dbReference>
<dbReference type="Gene3D" id="3.40.50.410">
    <property type="entry name" value="von Willebrand factor, type A domain"/>
    <property type="match status" value="1"/>
</dbReference>
<reference evidence="1 2" key="1">
    <citation type="submission" date="2019-05" db="EMBL/GenBank/DDBJ databases">
        <title>Chryseobacterium sp. isolated from King George Island, maritime Antarctica.</title>
        <authorList>
            <person name="Peng X."/>
        </authorList>
    </citation>
    <scope>NUCLEOTIDE SEQUENCE [LARGE SCALE GENOMIC DNA]</scope>
    <source>
        <strain evidence="1 2">7-3A</strain>
    </source>
</reference>
<evidence type="ECO:0000313" key="1">
    <source>
        <dbReference type="EMBL" id="QOW09803.1"/>
    </source>
</evidence>
<dbReference type="Proteomes" id="UP000594195">
    <property type="component" value="Chromosome"/>
</dbReference>
<gene>
    <name evidence="1" type="ORF">Q73A0000_05180</name>
</gene>
<dbReference type="EMBL" id="CP040442">
    <property type="protein sequence ID" value="QOW09803.1"/>
    <property type="molecule type" value="Genomic_DNA"/>
</dbReference>